<organism evidence="2 3">
    <name type="scientific">Leptospira yasudae</name>
    <dbReference type="NCBI Taxonomy" id="2202201"/>
    <lineage>
        <taxon>Bacteria</taxon>
        <taxon>Pseudomonadati</taxon>
        <taxon>Spirochaetota</taxon>
        <taxon>Spirochaetia</taxon>
        <taxon>Leptospirales</taxon>
        <taxon>Leptospiraceae</taxon>
        <taxon>Leptospira</taxon>
    </lineage>
</organism>
<dbReference type="AlphaFoldDB" id="A0A6N4QR00"/>
<proteinExistence type="predicted"/>
<name>A0A6N4QR00_9LEPT</name>
<dbReference type="GO" id="GO:0016740">
    <property type="term" value="F:transferase activity"/>
    <property type="evidence" value="ECO:0007669"/>
    <property type="project" value="UniProtKB-KW"/>
</dbReference>
<dbReference type="InterPro" id="IPR050256">
    <property type="entry name" value="Glycosyltransferase_2"/>
</dbReference>
<dbReference type="RefSeq" id="WP_135573290.1">
    <property type="nucleotide sequence ID" value="NZ_RQGK01000065.1"/>
</dbReference>
<dbReference type="CDD" id="cd04179">
    <property type="entry name" value="DPM_DPG-synthase_like"/>
    <property type="match status" value="1"/>
</dbReference>
<evidence type="ECO:0000259" key="1">
    <source>
        <dbReference type="Pfam" id="PF00535"/>
    </source>
</evidence>
<sequence>MVSAKKKSSSASKNKKTNDKTSLIIPIYNESGHLEEFLTKVDALVLPTDKELVFIDDCSKDDSRSILQSFRFRSAHQILLQEKNQGKGAALQKGIEAATGNFLIVQDADFEYDMDEVPTLLEPLLRGKADVVFGSRFKKDGRQVHRTFHYLVNRFLTFVSNFMSGLYLTDMETCYKAFRSEIIKNVNLESKRFGFEPEITAKIARLKIRVQEFPISYYPRNYLEGKKITWKDGVAALRHIVYFNLIQSKKSFFKKELPEKYIPKGIHWL</sequence>
<dbReference type="Gene3D" id="3.90.550.10">
    <property type="entry name" value="Spore Coat Polysaccharide Biosynthesis Protein SpsA, Chain A"/>
    <property type="match status" value="1"/>
</dbReference>
<dbReference type="PANTHER" id="PTHR48090:SF7">
    <property type="entry name" value="RFBJ PROTEIN"/>
    <property type="match status" value="1"/>
</dbReference>
<evidence type="ECO:0000313" key="2">
    <source>
        <dbReference type="EMBL" id="TGL81229.1"/>
    </source>
</evidence>
<keyword evidence="2" id="KW-0808">Transferase</keyword>
<dbReference type="InterPro" id="IPR029044">
    <property type="entry name" value="Nucleotide-diphossugar_trans"/>
</dbReference>
<protein>
    <submittedName>
        <fullName evidence="2">Glycosyltransferase family 2 protein</fullName>
    </submittedName>
</protein>
<dbReference type="EMBL" id="RQGM01000062">
    <property type="protein sequence ID" value="TGL81229.1"/>
    <property type="molecule type" value="Genomic_DNA"/>
</dbReference>
<dbReference type="Pfam" id="PF00535">
    <property type="entry name" value="Glycos_transf_2"/>
    <property type="match status" value="1"/>
</dbReference>
<dbReference type="SUPFAM" id="SSF53448">
    <property type="entry name" value="Nucleotide-diphospho-sugar transferases"/>
    <property type="match status" value="1"/>
</dbReference>
<evidence type="ECO:0000313" key="3">
    <source>
        <dbReference type="Proteomes" id="UP000297613"/>
    </source>
</evidence>
<dbReference type="PANTHER" id="PTHR48090">
    <property type="entry name" value="UNDECAPRENYL-PHOSPHATE 4-DEOXY-4-FORMAMIDO-L-ARABINOSE TRANSFERASE-RELATED"/>
    <property type="match status" value="1"/>
</dbReference>
<dbReference type="InterPro" id="IPR001173">
    <property type="entry name" value="Glyco_trans_2-like"/>
</dbReference>
<reference evidence="2 3" key="1">
    <citation type="journal article" date="2019" name="PLoS Negl. Trop. Dis.">
        <title>Revisiting the worldwide diversity of Leptospira species in the environment.</title>
        <authorList>
            <person name="Vincent A.T."/>
            <person name="Schiettekatte O."/>
            <person name="Bourhy P."/>
            <person name="Veyrier F.J."/>
            <person name="Picardeau M."/>
        </authorList>
    </citation>
    <scope>NUCLEOTIDE SEQUENCE [LARGE SCALE GENOMIC DNA]</scope>
    <source>
        <strain evidence="2 3">201702445</strain>
    </source>
</reference>
<gene>
    <name evidence="2" type="ORF">EHQ83_15340</name>
</gene>
<dbReference type="Proteomes" id="UP000297613">
    <property type="component" value="Unassembled WGS sequence"/>
</dbReference>
<accession>A0A6N4QR00</accession>
<feature type="domain" description="Glycosyltransferase 2-like" evidence="1">
    <location>
        <begin position="22"/>
        <end position="185"/>
    </location>
</feature>
<comment type="caution">
    <text evidence="2">The sequence shown here is derived from an EMBL/GenBank/DDBJ whole genome shotgun (WGS) entry which is preliminary data.</text>
</comment>